<dbReference type="InterPro" id="IPR011006">
    <property type="entry name" value="CheY-like_superfamily"/>
</dbReference>
<dbReference type="RefSeq" id="WP_135811892.1">
    <property type="nucleotide sequence ID" value="NZ_RQEV01000002.1"/>
</dbReference>
<keyword evidence="1 2" id="KW-0597">Phosphoprotein</keyword>
<dbReference type="EMBL" id="RQEV01000002">
    <property type="protein sequence ID" value="TGK21949.1"/>
    <property type="molecule type" value="Genomic_DNA"/>
</dbReference>
<feature type="modified residue" description="4-aspartylphosphate" evidence="2">
    <location>
        <position position="77"/>
    </location>
</feature>
<dbReference type="InterPro" id="IPR036890">
    <property type="entry name" value="HATPase_C_sf"/>
</dbReference>
<keyword evidence="5" id="KW-1185">Reference proteome</keyword>
<dbReference type="Pfam" id="PF00072">
    <property type="entry name" value="Response_reg"/>
    <property type="match status" value="1"/>
</dbReference>
<dbReference type="Pfam" id="PF02518">
    <property type="entry name" value="HATPase_c"/>
    <property type="match status" value="1"/>
</dbReference>
<dbReference type="SMART" id="SM00448">
    <property type="entry name" value="REC"/>
    <property type="match status" value="1"/>
</dbReference>
<evidence type="ECO:0000259" key="3">
    <source>
        <dbReference type="PROSITE" id="PS50110"/>
    </source>
</evidence>
<dbReference type="SUPFAM" id="SSF55874">
    <property type="entry name" value="ATPase domain of HSP90 chaperone/DNA topoisomerase II/histidine kinase"/>
    <property type="match status" value="1"/>
</dbReference>
<accession>A0A4R9GTK4</accession>
<sequence>MEESVAQGSVAGQERITPSSINTLLEEPILIIEDSEEISMLYASYCKRLGLKCEFAANGEDGLKKAQAKLYSLFIVDLMMPIMDGRTFTQKLKEIQPDACIIIETAIDESQAVIDVMKLGVFDYLIKPIHPDSFFKSIKKAADRIRTLKTEKEIDDIGSKQLREQLEWLTFKEAQRKSTKESWEISSLYSLKTSLSQGSGIGALITLLDILKLSQKESDEGYVVSKEIMDMIYSNQQAAKNILTGISDLLDIVNRDAKLEPMSAGDLIDQIKEKAKALSPILQSRNLTFSFSELKSNPSLEVERGSLLMAIEEILLNASKYCSLGTRIDVYSSVVQGYFCIAVKNLVDHSSRGIEEKYEDLVVQPFFRVLPPVEDAADLERFGFGLGLTAVDHIAHKHNGMFFIHNAKDHTSDTVKMSVISELFLPLNG</sequence>
<organism evidence="4 5">
    <name type="scientific">Leptospira fluminis</name>
    <dbReference type="NCBI Taxonomy" id="2484979"/>
    <lineage>
        <taxon>Bacteria</taxon>
        <taxon>Pseudomonadati</taxon>
        <taxon>Spirochaetota</taxon>
        <taxon>Spirochaetia</taxon>
        <taxon>Leptospirales</taxon>
        <taxon>Leptospiraceae</taxon>
        <taxon>Leptospira</taxon>
    </lineage>
</organism>
<protein>
    <submittedName>
        <fullName evidence="4">Response regulator</fullName>
    </submittedName>
</protein>
<dbReference type="InterPro" id="IPR001789">
    <property type="entry name" value="Sig_transdc_resp-reg_receiver"/>
</dbReference>
<evidence type="ECO:0000313" key="4">
    <source>
        <dbReference type="EMBL" id="TGK21949.1"/>
    </source>
</evidence>
<reference evidence="4" key="1">
    <citation type="journal article" date="2019" name="PLoS Negl. Trop. Dis.">
        <title>Revisiting the worldwide diversity of Leptospira species in the environment.</title>
        <authorList>
            <person name="Vincent A.T."/>
            <person name="Schiettekatte O."/>
            <person name="Bourhy P."/>
            <person name="Veyrier F.J."/>
            <person name="Picardeau M."/>
        </authorList>
    </citation>
    <scope>NUCLEOTIDE SEQUENCE [LARGE SCALE GENOMIC DNA]</scope>
    <source>
        <strain evidence="4">SCS5</strain>
    </source>
</reference>
<dbReference type="InterPro" id="IPR003594">
    <property type="entry name" value="HATPase_dom"/>
</dbReference>
<evidence type="ECO:0000313" key="5">
    <source>
        <dbReference type="Proteomes" id="UP000297855"/>
    </source>
</evidence>
<dbReference type="PROSITE" id="PS50110">
    <property type="entry name" value="RESPONSE_REGULATORY"/>
    <property type="match status" value="1"/>
</dbReference>
<dbReference type="AlphaFoldDB" id="A0A4R9GTK4"/>
<feature type="domain" description="Response regulatory" evidence="3">
    <location>
        <begin position="28"/>
        <end position="142"/>
    </location>
</feature>
<dbReference type="Proteomes" id="UP000297855">
    <property type="component" value="Unassembled WGS sequence"/>
</dbReference>
<dbReference type="CDD" id="cd00156">
    <property type="entry name" value="REC"/>
    <property type="match status" value="1"/>
</dbReference>
<name>A0A4R9GTK4_9LEPT</name>
<evidence type="ECO:0000256" key="2">
    <source>
        <dbReference type="PROSITE-ProRule" id="PRU00169"/>
    </source>
</evidence>
<gene>
    <name evidence="4" type="ORF">EHO61_01565</name>
</gene>
<proteinExistence type="predicted"/>
<dbReference type="SUPFAM" id="SSF52172">
    <property type="entry name" value="CheY-like"/>
    <property type="match status" value="1"/>
</dbReference>
<dbReference type="PANTHER" id="PTHR43547:SF2">
    <property type="entry name" value="HYBRID SIGNAL TRANSDUCTION HISTIDINE KINASE C"/>
    <property type="match status" value="1"/>
</dbReference>
<dbReference type="GO" id="GO:0000155">
    <property type="term" value="F:phosphorelay sensor kinase activity"/>
    <property type="evidence" value="ECO:0007669"/>
    <property type="project" value="TreeGrafter"/>
</dbReference>
<evidence type="ECO:0000256" key="1">
    <source>
        <dbReference type="ARBA" id="ARBA00022553"/>
    </source>
</evidence>
<dbReference type="PANTHER" id="PTHR43547">
    <property type="entry name" value="TWO-COMPONENT HISTIDINE KINASE"/>
    <property type="match status" value="1"/>
</dbReference>
<dbReference type="OrthoDB" id="340661at2"/>
<comment type="caution">
    <text evidence="4">The sequence shown here is derived from an EMBL/GenBank/DDBJ whole genome shotgun (WGS) entry which is preliminary data.</text>
</comment>
<dbReference type="Gene3D" id="3.40.50.2300">
    <property type="match status" value="1"/>
</dbReference>
<dbReference type="Gene3D" id="3.30.565.10">
    <property type="entry name" value="Histidine kinase-like ATPase, C-terminal domain"/>
    <property type="match status" value="1"/>
</dbReference>